<organism evidence="1">
    <name type="scientific">freshwater metagenome</name>
    <dbReference type="NCBI Taxonomy" id="449393"/>
    <lineage>
        <taxon>unclassified sequences</taxon>
        <taxon>metagenomes</taxon>
        <taxon>ecological metagenomes</taxon>
    </lineage>
</organism>
<protein>
    <submittedName>
        <fullName evidence="1">Unannotated protein</fullName>
    </submittedName>
</protein>
<dbReference type="InterPro" id="IPR003772">
    <property type="entry name" value="YceD"/>
</dbReference>
<name>A0A6J6GBV7_9ZZZZ</name>
<dbReference type="Pfam" id="PF02620">
    <property type="entry name" value="YceD"/>
    <property type="match status" value="1"/>
</dbReference>
<dbReference type="PANTHER" id="PTHR34374">
    <property type="entry name" value="LARGE RIBOSOMAL RNA SUBUNIT ACCUMULATION PROTEIN YCED HOMOLOG 1, CHLOROPLASTIC"/>
    <property type="match status" value="1"/>
</dbReference>
<sequence>MSMKINTNSPFFYNAHDLPRRAGEMREAALEIKLIENLGIPLLSVPAGSSVSLGLRLESVDEGILATGQVHATGIGECTRCLDPITFPINQMFQELYEYEVKGDRKQKSKREQEAGDDLDIDDAFFLVGDYLNLETPIRDAIVLALPINPLCDEECEGLCVTCGEKWELLPDDHAHEVIDARWTGLANWEGSNGESPGATEK</sequence>
<accession>A0A6J6GBV7</accession>
<reference evidence="1" key="1">
    <citation type="submission" date="2020-05" db="EMBL/GenBank/DDBJ databases">
        <authorList>
            <person name="Chiriac C."/>
            <person name="Salcher M."/>
            <person name="Ghai R."/>
            <person name="Kavagutti S V."/>
        </authorList>
    </citation>
    <scope>NUCLEOTIDE SEQUENCE</scope>
</reference>
<dbReference type="EMBL" id="CAEZUF010000087">
    <property type="protein sequence ID" value="CAB4596615.1"/>
    <property type="molecule type" value="Genomic_DNA"/>
</dbReference>
<dbReference type="PANTHER" id="PTHR34374:SF1">
    <property type="entry name" value="LARGE RIBOSOMAL RNA SUBUNIT ACCUMULATION PROTEIN YCED HOMOLOG 1, CHLOROPLASTIC"/>
    <property type="match status" value="1"/>
</dbReference>
<proteinExistence type="predicted"/>
<evidence type="ECO:0000313" key="1">
    <source>
        <dbReference type="EMBL" id="CAB4596615.1"/>
    </source>
</evidence>
<gene>
    <name evidence="1" type="ORF">UFOPK1791_00868</name>
</gene>
<dbReference type="AlphaFoldDB" id="A0A6J6GBV7"/>